<dbReference type="PANTHER" id="PTHR22654">
    <property type="entry name" value="G PROTEIN PATHWAY SUPPRESSOR 2"/>
    <property type="match status" value="1"/>
</dbReference>
<protein>
    <recommendedName>
        <fullName evidence="4">G protein pathway suppressor 2</fullName>
    </recommendedName>
</protein>
<keyword evidence="3" id="KW-1185">Reference proteome</keyword>
<feature type="region of interest" description="Disordered" evidence="1">
    <location>
        <begin position="26"/>
        <end position="64"/>
    </location>
</feature>
<feature type="region of interest" description="Disordered" evidence="1">
    <location>
        <begin position="170"/>
        <end position="246"/>
    </location>
</feature>
<dbReference type="InterPro" id="IPR026094">
    <property type="entry name" value="GPS2"/>
</dbReference>
<dbReference type="GO" id="GO:0003712">
    <property type="term" value="F:transcription coregulator activity"/>
    <property type="evidence" value="ECO:0007669"/>
    <property type="project" value="TreeGrafter"/>
</dbReference>
<gene>
    <name evidence="2" type="ORF">FSP39_013705</name>
</gene>
<evidence type="ECO:0000313" key="2">
    <source>
        <dbReference type="EMBL" id="KAK3107395.1"/>
    </source>
</evidence>
<feature type="compositionally biased region" description="Basic and acidic residues" evidence="1">
    <location>
        <begin position="26"/>
        <end position="56"/>
    </location>
</feature>
<dbReference type="GO" id="GO:0006357">
    <property type="term" value="P:regulation of transcription by RNA polymerase II"/>
    <property type="evidence" value="ECO:0007669"/>
    <property type="project" value="TreeGrafter"/>
</dbReference>
<feature type="region of interest" description="Disordered" evidence="1">
    <location>
        <begin position="133"/>
        <end position="158"/>
    </location>
</feature>
<evidence type="ECO:0000313" key="3">
    <source>
        <dbReference type="Proteomes" id="UP001186944"/>
    </source>
</evidence>
<dbReference type="PANTHER" id="PTHR22654:SF2">
    <property type="entry name" value="G PROTEIN PATHWAY SUPPRESSOR 2"/>
    <property type="match status" value="1"/>
</dbReference>
<dbReference type="AlphaFoldDB" id="A0AA88YW49"/>
<accession>A0AA88YW49</accession>
<dbReference type="EMBL" id="VSWD01000002">
    <property type="protein sequence ID" value="KAK3107395.1"/>
    <property type="molecule type" value="Genomic_DNA"/>
</dbReference>
<organism evidence="2 3">
    <name type="scientific">Pinctada imbricata</name>
    <name type="common">Atlantic pearl-oyster</name>
    <name type="synonym">Pinctada martensii</name>
    <dbReference type="NCBI Taxonomy" id="66713"/>
    <lineage>
        <taxon>Eukaryota</taxon>
        <taxon>Metazoa</taxon>
        <taxon>Spiralia</taxon>
        <taxon>Lophotrochozoa</taxon>
        <taxon>Mollusca</taxon>
        <taxon>Bivalvia</taxon>
        <taxon>Autobranchia</taxon>
        <taxon>Pteriomorphia</taxon>
        <taxon>Pterioida</taxon>
        <taxon>Pterioidea</taxon>
        <taxon>Pteriidae</taxon>
        <taxon>Pinctada</taxon>
    </lineage>
</organism>
<feature type="compositionally biased region" description="Polar residues" evidence="1">
    <location>
        <begin position="178"/>
        <end position="246"/>
    </location>
</feature>
<dbReference type="GO" id="GO:0005667">
    <property type="term" value="C:transcription regulator complex"/>
    <property type="evidence" value="ECO:0007669"/>
    <property type="project" value="TreeGrafter"/>
</dbReference>
<reference evidence="2" key="1">
    <citation type="submission" date="2019-08" db="EMBL/GenBank/DDBJ databases">
        <title>The improved chromosome-level genome for the pearl oyster Pinctada fucata martensii using PacBio sequencing and Hi-C.</title>
        <authorList>
            <person name="Zheng Z."/>
        </authorList>
    </citation>
    <scope>NUCLEOTIDE SEQUENCE</scope>
    <source>
        <strain evidence="2">ZZ-2019</strain>
        <tissue evidence="2">Adductor muscle</tissue>
    </source>
</reference>
<evidence type="ECO:0008006" key="4">
    <source>
        <dbReference type="Google" id="ProtNLM"/>
    </source>
</evidence>
<proteinExistence type="predicted"/>
<dbReference type="Pfam" id="PF15991">
    <property type="entry name" value="G_path_suppress"/>
    <property type="match status" value="1"/>
</dbReference>
<dbReference type="Proteomes" id="UP001186944">
    <property type="component" value="Unassembled WGS sequence"/>
</dbReference>
<name>A0AA88YW49_PINIB</name>
<comment type="caution">
    <text evidence="2">The sequence shown here is derived from an EMBL/GenBank/DDBJ whole genome shotgun (WGS) entry which is preliminary data.</text>
</comment>
<sequence length="318" mass="36733">MPGALIERPKMTKTMYQALKRHIMKEREKKKQEQEQDAMIERRKKEAELRKKKEQEDSLTLEQTKEQIVELEKKLETLKTEKHELFSQLKKVLHQEDESRKRAALKEQSEIHIMQQMGLPHAAMSGRPMLYRPPQPMVTMAGIKRPRSPSPPPSSVYQQYPESKIMAVAAGKQHHYTHPQQPEYKQSSYPQNQPGQSSYVSQSGHSYQQPTSSYATSKSPAGKYNPSSQSAFTSYPTHYSQQQKMQETYPGYAVPRVQQPGYVGSQHGPSIPLQQQLEHANQKSGFNEEKYKMQQVGREMCAIYFYIISWCTKENIGL</sequence>
<evidence type="ECO:0000256" key="1">
    <source>
        <dbReference type="SAM" id="MobiDB-lite"/>
    </source>
</evidence>